<dbReference type="Proteomes" id="UP000316628">
    <property type="component" value="Unassembled WGS sequence"/>
</dbReference>
<keyword evidence="8" id="KW-1185">Reference proteome</keyword>
<dbReference type="EC" id="6.3.4.15" evidence="5"/>
<sequence length="288" mass="30097">MITAIRPTIHTAPTQRVGRVASTLRAVTLDAAALRSALSGRYATVDVVAETGSTNADLRAAASRGAHDRTVLVAERQTAGQGRRGRGWTSPAGGVYLSVLFRPTGVPPARLPWLTLLAGVALVRTARGVGVEASLKWPNDLLVGDAKAAGVLAEIIAGEGHAVVLGIGLNVAELPADVEPGAGGLVPTSLEDHAGPLDRTEVAVALLRELAALEEQWRRAGGDEPSLREEYRRHCVTLGRPVRVELARGEALLGTATYLETDGTLVVRDDAGADHSVSAGDVVHLRVR</sequence>
<keyword evidence="4" id="KW-0092">Biotin</keyword>
<evidence type="ECO:0000256" key="4">
    <source>
        <dbReference type="ARBA" id="ARBA00023267"/>
    </source>
</evidence>
<dbReference type="InterPro" id="IPR004408">
    <property type="entry name" value="Biotin_CoA_COase_ligase"/>
</dbReference>
<keyword evidence="1 7" id="KW-0436">Ligase</keyword>
<dbReference type="CDD" id="cd16442">
    <property type="entry name" value="BPL"/>
    <property type="match status" value="1"/>
</dbReference>
<proteinExistence type="predicted"/>
<dbReference type="PANTHER" id="PTHR12835:SF5">
    <property type="entry name" value="BIOTIN--PROTEIN LIGASE"/>
    <property type="match status" value="1"/>
</dbReference>
<dbReference type="InterPro" id="IPR004143">
    <property type="entry name" value="BPL_LPL_catalytic"/>
</dbReference>
<dbReference type="Gene3D" id="2.30.30.100">
    <property type="match status" value="1"/>
</dbReference>
<dbReference type="Pfam" id="PF02237">
    <property type="entry name" value="BPL_C"/>
    <property type="match status" value="1"/>
</dbReference>
<dbReference type="InterPro" id="IPR045864">
    <property type="entry name" value="aa-tRNA-synth_II/BPL/LPL"/>
</dbReference>
<dbReference type="InterPro" id="IPR003142">
    <property type="entry name" value="BPL_C"/>
</dbReference>
<accession>A0A543JIS8</accession>
<comment type="caution">
    <text evidence="7">The sequence shown here is derived from an EMBL/GenBank/DDBJ whole genome shotgun (WGS) entry which is preliminary data.</text>
</comment>
<organism evidence="7 8">
    <name type="scientific">Saccharothrix saharensis</name>
    <dbReference type="NCBI Taxonomy" id="571190"/>
    <lineage>
        <taxon>Bacteria</taxon>
        <taxon>Bacillati</taxon>
        <taxon>Actinomycetota</taxon>
        <taxon>Actinomycetes</taxon>
        <taxon>Pseudonocardiales</taxon>
        <taxon>Pseudonocardiaceae</taxon>
        <taxon>Saccharothrix</taxon>
    </lineage>
</organism>
<dbReference type="SUPFAM" id="SSF55681">
    <property type="entry name" value="Class II aaRS and biotin synthetases"/>
    <property type="match status" value="1"/>
</dbReference>
<evidence type="ECO:0000259" key="6">
    <source>
        <dbReference type="PROSITE" id="PS51733"/>
    </source>
</evidence>
<dbReference type="PANTHER" id="PTHR12835">
    <property type="entry name" value="BIOTIN PROTEIN LIGASE"/>
    <property type="match status" value="1"/>
</dbReference>
<name>A0A543JIS8_9PSEU</name>
<dbReference type="Gene3D" id="3.30.930.10">
    <property type="entry name" value="Bira Bifunctional Protein, Domain 2"/>
    <property type="match status" value="1"/>
</dbReference>
<dbReference type="PROSITE" id="PS51733">
    <property type="entry name" value="BPL_LPL_CATALYTIC"/>
    <property type="match status" value="1"/>
</dbReference>
<dbReference type="EMBL" id="VFPP01000001">
    <property type="protein sequence ID" value="TQM82746.1"/>
    <property type="molecule type" value="Genomic_DNA"/>
</dbReference>
<protein>
    <recommendedName>
        <fullName evidence="5">biotin--[biotin carboxyl-carrier protein] ligase</fullName>
        <ecNumber evidence="5">6.3.4.15</ecNumber>
    </recommendedName>
</protein>
<keyword evidence="3" id="KW-0067">ATP-binding</keyword>
<evidence type="ECO:0000313" key="7">
    <source>
        <dbReference type="EMBL" id="TQM82746.1"/>
    </source>
</evidence>
<evidence type="ECO:0000256" key="1">
    <source>
        <dbReference type="ARBA" id="ARBA00022598"/>
    </source>
</evidence>
<gene>
    <name evidence="7" type="ORF">FHX81_5156</name>
</gene>
<dbReference type="InterPro" id="IPR008988">
    <property type="entry name" value="Transcriptional_repressor_C"/>
</dbReference>
<dbReference type="GO" id="GO:0005737">
    <property type="term" value="C:cytoplasm"/>
    <property type="evidence" value="ECO:0007669"/>
    <property type="project" value="TreeGrafter"/>
</dbReference>
<dbReference type="GO" id="GO:0005524">
    <property type="term" value="F:ATP binding"/>
    <property type="evidence" value="ECO:0007669"/>
    <property type="project" value="UniProtKB-KW"/>
</dbReference>
<evidence type="ECO:0000256" key="3">
    <source>
        <dbReference type="ARBA" id="ARBA00022840"/>
    </source>
</evidence>
<dbReference type="NCBIfam" id="TIGR00121">
    <property type="entry name" value="birA_ligase"/>
    <property type="match status" value="1"/>
</dbReference>
<dbReference type="AlphaFoldDB" id="A0A543JIS8"/>
<evidence type="ECO:0000256" key="5">
    <source>
        <dbReference type="ARBA" id="ARBA00024227"/>
    </source>
</evidence>
<evidence type="ECO:0000313" key="8">
    <source>
        <dbReference type="Proteomes" id="UP000316628"/>
    </source>
</evidence>
<feature type="domain" description="BPL/LPL catalytic" evidence="6">
    <location>
        <begin position="28"/>
        <end position="218"/>
    </location>
</feature>
<evidence type="ECO:0000256" key="2">
    <source>
        <dbReference type="ARBA" id="ARBA00022741"/>
    </source>
</evidence>
<dbReference type="SUPFAM" id="SSF50037">
    <property type="entry name" value="C-terminal domain of transcriptional repressors"/>
    <property type="match status" value="1"/>
</dbReference>
<dbReference type="GO" id="GO:0004077">
    <property type="term" value="F:biotin--[biotin carboxyl-carrier protein] ligase activity"/>
    <property type="evidence" value="ECO:0007669"/>
    <property type="project" value="UniProtKB-EC"/>
</dbReference>
<reference evidence="7 8" key="1">
    <citation type="submission" date="2019-06" db="EMBL/GenBank/DDBJ databases">
        <title>Sequencing the genomes of 1000 actinobacteria strains.</title>
        <authorList>
            <person name="Klenk H.-P."/>
        </authorList>
    </citation>
    <scope>NUCLEOTIDE SEQUENCE [LARGE SCALE GENOMIC DNA]</scope>
    <source>
        <strain evidence="7 8">DSM 45456</strain>
    </source>
</reference>
<dbReference type="Pfam" id="PF03099">
    <property type="entry name" value="BPL_LplA_LipB"/>
    <property type="match status" value="1"/>
</dbReference>
<keyword evidence="2" id="KW-0547">Nucleotide-binding</keyword>